<evidence type="ECO:0000313" key="4">
    <source>
        <dbReference type="EMBL" id="SDC20768.1"/>
    </source>
</evidence>
<dbReference type="InterPro" id="IPR042529">
    <property type="entry name" value="IF_2B-like_C"/>
</dbReference>
<feature type="binding site" evidence="3">
    <location>
        <position position="229"/>
    </location>
    <ligand>
        <name>substrate</name>
    </ligand>
</feature>
<comment type="function">
    <text evidence="3">Catalyzes the interconversion of methylthioribose-1-phosphate (MTR-1-P) into methylthioribulose-1-phosphate (MTRu-1-P).</text>
</comment>
<dbReference type="NCBIfam" id="TIGR00512">
    <property type="entry name" value="salvage_mtnA"/>
    <property type="match status" value="1"/>
</dbReference>
<sequence>MVETMKWENGKLILLDQTKLPVSVEWISCDTYQRVGKAIQKLEVRGAPAIGAAAAFAMVLAWRKIVEKYETKRDAANTSNMQLQTYAAMLYGSHDHAAKKLQQQLLKKFLQARNDLDASRPTAVNLSWATKLMYDAACKMSEAGLDLPQTDAELEKLAVKVYEQDIAKNRKMGEYGAEVVPEEAVILTHCNAGALATCGWGTALGVIRSAHEQGKVKMVYSDETRPLLQGSRLTAWELLEDNIPVTTITDNMAAWSMKTKGINIVITGADRIAANGDTANKIGTYGVALAAKAHGIPFYIAAPASTFDFSLKNGTQIPIEERNANEVRSFQGKVSAPKNVNVFNPAFDVTPAKLIAGIITEYGVLRPPFSKSIKELKTKVLREELFTWKA</sequence>
<evidence type="ECO:0000256" key="3">
    <source>
        <dbReference type="HAMAP-Rule" id="MF_01678"/>
    </source>
</evidence>
<dbReference type="InterPro" id="IPR027363">
    <property type="entry name" value="M1Pi_N"/>
</dbReference>
<dbReference type="InterPro" id="IPR037171">
    <property type="entry name" value="NagB/RpiA_transferase-like"/>
</dbReference>
<dbReference type="GO" id="GO:0019509">
    <property type="term" value="P:L-methionine salvage from methylthioadenosine"/>
    <property type="evidence" value="ECO:0007669"/>
    <property type="project" value="UniProtKB-UniRule"/>
</dbReference>
<proteinExistence type="inferred from homology"/>
<dbReference type="Gene3D" id="1.20.120.420">
    <property type="entry name" value="translation initiation factor eif-2b, domain 1"/>
    <property type="match status" value="1"/>
</dbReference>
<feature type="active site" description="Proton donor" evidence="3">
    <location>
        <position position="270"/>
    </location>
</feature>
<dbReference type="InterPro" id="IPR011559">
    <property type="entry name" value="Initiation_fac_2B_a/b/d"/>
</dbReference>
<keyword evidence="3" id="KW-0028">Amino-acid biosynthesis</keyword>
<reference evidence="5" key="1">
    <citation type="submission" date="2016-10" db="EMBL/GenBank/DDBJ databases">
        <authorList>
            <person name="Varghese N."/>
            <person name="Submissions S."/>
        </authorList>
    </citation>
    <scope>NUCLEOTIDE SEQUENCE [LARGE SCALE GENOMIC DNA]</scope>
    <source>
        <strain evidence="5">DSM 11005</strain>
    </source>
</reference>
<dbReference type="PANTHER" id="PTHR43475">
    <property type="entry name" value="METHYLTHIORIBOSE-1-PHOSPHATE ISOMERASE"/>
    <property type="match status" value="1"/>
</dbReference>
<dbReference type="NCBIfam" id="NF004326">
    <property type="entry name" value="PRK05720.1"/>
    <property type="match status" value="1"/>
</dbReference>
<comment type="catalytic activity">
    <reaction evidence="2 3">
        <text>5-(methylsulfanyl)-alpha-D-ribose 1-phosphate = 5-(methylsulfanyl)-D-ribulose 1-phosphate</text>
        <dbReference type="Rhea" id="RHEA:19989"/>
        <dbReference type="ChEBI" id="CHEBI:58533"/>
        <dbReference type="ChEBI" id="CHEBI:58548"/>
        <dbReference type="EC" id="5.3.1.23"/>
    </reaction>
</comment>
<keyword evidence="5" id="KW-1185">Reference proteome</keyword>
<dbReference type="InterPro" id="IPR000649">
    <property type="entry name" value="IF-2B-related"/>
</dbReference>
<dbReference type="GO" id="GO:0046523">
    <property type="term" value="F:S-methyl-5-thioribose-1-phosphate isomerase activity"/>
    <property type="evidence" value="ECO:0007669"/>
    <property type="project" value="UniProtKB-UniRule"/>
</dbReference>
<dbReference type="Gene3D" id="3.40.50.10470">
    <property type="entry name" value="Translation initiation factor eif-2b, domain 2"/>
    <property type="match status" value="1"/>
</dbReference>
<dbReference type="InterPro" id="IPR005251">
    <property type="entry name" value="IF-M1Pi"/>
</dbReference>
<dbReference type="EC" id="5.3.1.23" evidence="3"/>
<protein>
    <recommendedName>
        <fullName evidence="3">Methylthioribose-1-phosphate isomerase</fullName>
        <shortName evidence="3">M1Pi</shortName>
        <shortName evidence="3">MTR-1-P isomerase</shortName>
        <ecNumber evidence="3">5.3.1.23</ecNumber>
    </recommendedName>
    <alternativeName>
        <fullName evidence="3">S-methyl-5-thioribose-1-phosphate isomerase</fullName>
    </alternativeName>
</protein>
<dbReference type="Proteomes" id="UP000198943">
    <property type="component" value="Unassembled WGS sequence"/>
</dbReference>
<dbReference type="OrthoDB" id="9803436at2"/>
<dbReference type="SUPFAM" id="SSF100950">
    <property type="entry name" value="NagB/RpiA/CoA transferase-like"/>
    <property type="match status" value="1"/>
</dbReference>
<organism evidence="4 5">
    <name type="scientific">Succiniclasticum ruminis</name>
    <dbReference type="NCBI Taxonomy" id="40841"/>
    <lineage>
        <taxon>Bacteria</taxon>
        <taxon>Bacillati</taxon>
        <taxon>Bacillota</taxon>
        <taxon>Negativicutes</taxon>
        <taxon>Acidaminococcales</taxon>
        <taxon>Acidaminococcaceae</taxon>
        <taxon>Succiniclasticum</taxon>
    </lineage>
</organism>
<feature type="binding site" evidence="3">
    <location>
        <begin position="280"/>
        <end position="281"/>
    </location>
    <ligand>
        <name>substrate</name>
    </ligand>
</feature>
<keyword evidence="1 3" id="KW-0413">Isomerase</keyword>
<evidence type="ECO:0000256" key="2">
    <source>
        <dbReference type="ARBA" id="ARBA00052401"/>
    </source>
</evidence>
<evidence type="ECO:0000313" key="5">
    <source>
        <dbReference type="Proteomes" id="UP000198943"/>
    </source>
</evidence>
<dbReference type="RefSeq" id="WP_093729654.1">
    <property type="nucleotide sequence ID" value="NZ_FMYW01000003.1"/>
</dbReference>
<gene>
    <name evidence="3" type="primary">mtnA</name>
    <name evidence="4" type="ORF">SAMN04487864_103216</name>
</gene>
<evidence type="ECO:0000256" key="1">
    <source>
        <dbReference type="ARBA" id="ARBA00023235"/>
    </source>
</evidence>
<comment type="similarity">
    <text evidence="3">Belongs to the EIF-2B alpha/beta/delta subunits family. MtnA subfamily.</text>
</comment>
<dbReference type="AlphaFoldDB" id="A0A1G6JQ21"/>
<accession>A0A1G6JQ21</accession>
<feature type="binding site" evidence="3">
    <location>
        <begin position="45"/>
        <end position="47"/>
    </location>
    <ligand>
        <name>substrate</name>
    </ligand>
</feature>
<dbReference type="Pfam" id="PF01008">
    <property type="entry name" value="IF-2B"/>
    <property type="match status" value="1"/>
</dbReference>
<name>A0A1G6JQ21_9FIRM</name>
<dbReference type="EMBL" id="FMYW01000003">
    <property type="protein sequence ID" value="SDC20768.1"/>
    <property type="molecule type" value="Genomic_DNA"/>
</dbReference>
<feature type="binding site" evidence="3">
    <location>
        <position position="120"/>
    </location>
    <ligand>
        <name>substrate</name>
    </ligand>
</feature>
<feature type="site" description="Transition state stabilizer" evidence="3">
    <location>
        <position position="190"/>
    </location>
</feature>
<dbReference type="UniPathway" id="UPA00904">
    <property type="reaction ID" value="UER00874"/>
</dbReference>
<dbReference type="HAMAP" id="MF_01678">
    <property type="entry name" value="Salvage_MtnA"/>
    <property type="match status" value="1"/>
</dbReference>
<dbReference type="PANTHER" id="PTHR43475:SF1">
    <property type="entry name" value="METHYLTHIORIBOSE-1-PHOSPHATE ISOMERASE"/>
    <property type="match status" value="1"/>
</dbReference>
<dbReference type="FunFam" id="3.40.50.10470:FF:000006">
    <property type="entry name" value="Methylthioribose-1-phosphate isomerase"/>
    <property type="match status" value="1"/>
</dbReference>
<dbReference type="NCBIfam" id="TIGR00524">
    <property type="entry name" value="eIF-2B_rel"/>
    <property type="match status" value="1"/>
</dbReference>
<comment type="pathway">
    <text evidence="3">Amino-acid biosynthesis; L-methionine biosynthesis via salvage pathway; L-methionine from S-methyl-5-thio-alpha-D-ribose 1-phosphate: step 1/6.</text>
</comment>
<keyword evidence="3" id="KW-0486">Methionine biosynthesis</keyword>